<dbReference type="AlphaFoldDB" id="A0A6A6F2N6"/>
<dbReference type="SUPFAM" id="SSF55729">
    <property type="entry name" value="Acyl-CoA N-acyltransferases (Nat)"/>
    <property type="match status" value="1"/>
</dbReference>
<accession>A0A6A6F2N6</accession>
<dbReference type="Pfam" id="PF00583">
    <property type="entry name" value="Acetyltransf_1"/>
    <property type="match status" value="1"/>
</dbReference>
<evidence type="ECO:0000313" key="4">
    <source>
        <dbReference type="EMBL" id="KAF2207713.1"/>
    </source>
</evidence>
<reference evidence="4" key="1">
    <citation type="journal article" date="2020" name="Stud. Mycol.">
        <title>101 Dothideomycetes genomes: a test case for predicting lifestyles and emergence of pathogens.</title>
        <authorList>
            <person name="Haridas S."/>
            <person name="Albert R."/>
            <person name="Binder M."/>
            <person name="Bloem J."/>
            <person name="Labutti K."/>
            <person name="Salamov A."/>
            <person name="Andreopoulos B."/>
            <person name="Baker S."/>
            <person name="Barry K."/>
            <person name="Bills G."/>
            <person name="Bluhm B."/>
            <person name="Cannon C."/>
            <person name="Castanera R."/>
            <person name="Culley D."/>
            <person name="Daum C."/>
            <person name="Ezra D."/>
            <person name="Gonzalez J."/>
            <person name="Henrissat B."/>
            <person name="Kuo A."/>
            <person name="Liang C."/>
            <person name="Lipzen A."/>
            <person name="Lutzoni F."/>
            <person name="Magnuson J."/>
            <person name="Mondo S."/>
            <person name="Nolan M."/>
            <person name="Ohm R."/>
            <person name="Pangilinan J."/>
            <person name="Park H.-J."/>
            <person name="Ramirez L."/>
            <person name="Alfaro M."/>
            <person name="Sun H."/>
            <person name="Tritt A."/>
            <person name="Yoshinaga Y."/>
            <person name="Zwiers L.-H."/>
            <person name="Turgeon B."/>
            <person name="Goodwin S."/>
            <person name="Spatafora J."/>
            <person name="Crous P."/>
            <person name="Grigoriev I."/>
        </authorList>
    </citation>
    <scope>NUCLEOTIDE SEQUENCE</scope>
    <source>
        <strain evidence="4">SCOH1-5</strain>
    </source>
</reference>
<dbReference type="GO" id="GO:0016747">
    <property type="term" value="F:acyltransferase activity, transferring groups other than amino-acyl groups"/>
    <property type="evidence" value="ECO:0007669"/>
    <property type="project" value="InterPro"/>
</dbReference>
<dbReference type="Gene3D" id="3.40.630.30">
    <property type="match status" value="1"/>
</dbReference>
<evidence type="ECO:0000313" key="5">
    <source>
        <dbReference type="Proteomes" id="UP000799539"/>
    </source>
</evidence>
<dbReference type="CDD" id="cd04301">
    <property type="entry name" value="NAT_SF"/>
    <property type="match status" value="1"/>
</dbReference>
<dbReference type="Proteomes" id="UP000799539">
    <property type="component" value="Unassembled WGS sequence"/>
</dbReference>
<gene>
    <name evidence="4" type="ORF">CERZMDRAFT_102200</name>
</gene>
<dbReference type="InterPro" id="IPR000182">
    <property type="entry name" value="GNAT_dom"/>
</dbReference>
<keyword evidence="2" id="KW-0012">Acyltransferase</keyword>
<dbReference type="InterPro" id="IPR050832">
    <property type="entry name" value="Bact_Acetyltransf"/>
</dbReference>
<dbReference type="OrthoDB" id="41532at2759"/>
<proteinExistence type="predicted"/>
<dbReference type="PANTHER" id="PTHR43877">
    <property type="entry name" value="AMINOALKYLPHOSPHONATE N-ACETYLTRANSFERASE-RELATED-RELATED"/>
    <property type="match status" value="1"/>
</dbReference>
<evidence type="ECO:0000259" key="3">
    <source>
        <dbReference type="PROSITE" id="PS51186"/>
    </source>
</evidence>
<dbReference type="PANTHER" id="PTHR43877:SF2">
    <property type="entry name" value="AMINOALKYLPHOSPHONATE N-ACETYLTRANSFERASE-RELATED"/>
    <property type="match status" value="1"/>
</dbReference>
<evidence type="ECO:0000256" key="2">
    <source>
        <dbReference type="ARBA" id="ARBA00023315"/>
    </source>
</evidence>
<evidence type="ECO:0000256" key="1">
    <source>
        <dbReference type="ARBA" id="ARBA00022679"/>
    </source>
</evidence>
<keyword evidence="5" id="KW-1185">Reference proteome</keyword>
<feature type="domain" description="N-acetyltransferase" evidence="3">
    <location>
        <begin position="12"/>
        <end position="167"/>
    </location>
</feature>
<dbReference type="EMBL" id="ML992701">
    <property type="protein sequence ID" value="KAF2207713.1"/>
    <property type="molecule type" value="Genomic_DNA"/>
</dbReference>
<dbReference type="InterPro" id="IPR016181">
    <property type="entry name" value="Acyl_CoA_acyltransferase"/>
</dbReference>
<keyword evidence="1" id="KW-0808">Transferase</keyword>
<organism evidence="4 5">
    <name type="scientific">Cercospora zeae-maydis SCOH1-5</name>
    <dbReference type="NCBI Taxonomy" id="717836"/>
    <lineage>
        <taxon>Eukaryota</taxon>
        <taxon>Fungi</taxon>
        <taxon>Dikarya</taxon>
        <taxon>Ascomycota</taxon>
        <taxon>Pezizomycotina</taxon>
        <taxon>Dothideomycetes</taxon>
        <taxon>Dothideomycetidae</taxon>
        <taxon>Mycosphaerellales</taxon>
        <taxon>Mycosphaerellaceae</taxon>
        <taxon>Cercospora</taxon>
    </lineage>
</organism>
<protein>
    <recommendedName>
        <fullName evidence="3">N-acetyltransferase domain-containing protein</fullName>
    </recommendedName>
</protein>
<dbReference type="PROSITE" id="PS51186">
    <property type="entry name" value="GNAT"/>
    <property type="match status" value="1"/>
</dbReference>
<name>A0A6A6F2N6_9PEZI</name>
<sequence length="179" mass="20333">MSSPQSSNTFDVCLTSWNDKDAAAVRASQRQDDLSEFEGEPIGSELSETDVPVFVVVTHNVLTPIACGGLRPLSPPMAEINTMYVVPEFRGRAYGAAYLVLHEQEVQARERGWSTLRLETGVLMLSSRKFYERHGFGKIPFHSMELTRNQRYLCAMRRFWIWTCPIDPSAKCNMLRHSC</sequence>